<protein>
    <submittedName>
        <fullName evidence="1">Uncharacterized protein</fullName>
    </submittedName>
</protein>
<dbReference type="EMBL" id="CP050951">
    <property type="protein sequence ID" value="QJQ12314.1"/>
    <property type="molecule type" value="Genomic_DNA"/>
</dbReference>
<sequence length="549" mass="62641">MIPATLHESIKVQAKRLRDIFDIDLTTAKYILARGPYGCTDWSDLCARLSEDLPLQHALLLAELPQSPIAAAYLAKNLRRLAYSVSQLILTNRNLLELCEALRQVFAVPGEPVTLTDVLQSITPSKWQPAEMGPDPLAIIQSRVCINGVELQLVGTRIFWPRLFIFDDEITVEASTAEPFGHELKIMWDVEPWYQASRDYLLAYQCGDECDDLPDFMEPIITECSRMQQHRHWFAQCLKGWIHERRYNDDGAEFIPFLYQGHAYLVFGMPCPTSISHPPLRPQYVQFSDEDSNRYQVVLFEGQLMQVETLSVPPHLERHDWEYEDYHRRLCSDLLGGATAAGWISPPPAGWGDLLFLSPASHETLEHELRIEIKPESDETLCTLQTDNPDLAVEVLERARMGQFTCYEGAGVEASYAMRIELPTAIARVDISLSLKIIEETAWQSTHLIGRRVIQRDASGQTLYLEIKPALIKLIQRQPLKVLKKAIREGQVLRVHGLCEELQEAPTLPPNTAALEPLEIDEPNPLREPYFDGEDQLFIRSIRYQRANF</sequence>
<dbReference type="RefSeq" id="WP_063424727.1">
    <property type="nucleotide sequence ID" value="NZ_CP050951.1"/>
</dbReference>
<accession>A0AAP9N3N0</accession>
<name>A0AAP9N3N0_PSEPU</name>
<evidence type="ECO:0000313" key="1">
    <source>
        <dbReference type="EMBL" id="QJQ12314.1"/>
    </source>
</evidence>
<dbReference type="AlphaFoldDB" id="A0AAP9N3N0"/>
<evidence type="ECO:0000313" key="2">
    <source>
        <dbReference type="Proteomes" id="UP000076857"/>
    </source>
</evidence>
<organism evidence="1 2">
    <name type="scientific">Pseudomonas putida</name>
    <name type="common">Arthrobacter siderocapsulatus</name>
    <dbReference type="NCBI Taxonomy" id="303"/>
    <lineage>
        <taxon>Bacteria</taxon>
        <taxon>Pseudomonadati</taxon>
        <taxon>Pseudomonadota</taxon>
        <taxon>Gammaproteobacteria</taxon>
        <taxon>Pseudomonadales</taxon>
        <taxon>Pseudomonadaceae</taxon>
        <taxon>Pseudomonas</taxon>
    </lineage>
</organism>
<reference evidence="1 2" key="2">
    <citation type="submission" date="2020-04" db="EMBL/GenBank/DDBJ databases">
        <title>Complete genome sequence of Pseudomonas putida strain JQ581.</title>
        <authorList>
            <person name="Mu Y."/>
        </authorList>
    </citation>
    <scope>NUCLEOTIDE SEQUENCE [LARGE SCALE GENOMIC DNA]</scope>
    <source>
        <strain evidence="1 2">JQ581</strain>
    </source>
</reference>
<gene>
    <name evidence="1" type="ORF">A3L25_023965</name>
</gene>
<reference evidence="1 2" key="1">
    <citation type="submission" date="2016-04" db="EMBL/GenBank/DDBJ databases">
        <authorList>
            <person name="Qiu J."/>
        </authorList>
    </citation>
    <scope>NUCLEOTIDE SEQUENCE [LARGE SCALE GENOMIC DNA]</scope>
    <source>
        <strain evidence="1 2">JQ581</strain>
    </source>
</reference>
<dbReference type="Proteomes" id="UP000076857">
    <property type="component" value="Chromosome"/>
</dbReference>
<proteinExistence type="predicted"/>